<dbReference type="EMBL" id="AGNL01039788">
    <property type="protein sequence ID" value="EJK52466.1"/>
    <property type="molecule type" value="Genomic_DNA"/>
</dbReference>
<keyword evidence="3" id="KW-1185">Reference proteome</keyword>
<comment type="caution">
    <text evidence="2">The sequence shown here is derived from an EMBL/GenBank/DDBJ whole genome shotgun (WGS) entry which is preliminary data.</text>
</comment>
<accession>K0RUA3</accession>
<feature type="non-terminal residue" evidence="2">
    <location>
        <position position="1"/>
    </location>
</feature>
<evidence type="ECO:0000256" key="1">
    <source>
        <dbReference type="SAM" id="Phobius"/>
    </source>
</evidence>
<evidence type="ECO:0000313" key="3">
    <source>
        <dbReference type="Proteomes" id="UP000266841"/>
    </source>
</evidence>
<dbReference type="AlphaFoldDB" id="K0RUA3"/>
<gene>
    <name evidence="2" type="ORF">THAOC_28251</name>
</gene>
<keyword evidence="1" id="KW-0812">Transmembrane</keyword>
<protein>
    <submittedName>
        <fullName evidence="2">Uncharacterized protein</fullName>
    </submittedName>
</protein>
<proteinExistence type="predicted"/>
<feature type="transmembrane region" description="Helical" evidence="1">
    <location>
        <begin position="21"/>
        <end position="46"/>
    </location>
</feature>
<evidence type="ECO:0000313" key="2">
    <source>
        <dbReference type="EMBL" id="EJK52466.1"/>
    </source>
</evidence>
<reference evidence="2 3" key="1">
    <citation type="journal article" date="2012" name="Genome Biol.">
        <title>Genome and low-iron response of an oceanic diatom adapted to chronic iron limitation.</title>
        <authorList>
            <person name="Lommer M."/>
            <person name="Specht M."/>
            <person name="Roy A.S."/>
            <person name="Kraemer L."/>
            <person name="Andreson R."/>
            <person name="Gutowska M.A."/>
            <person name="Wolf J."/>
            <person name="Bergner S.V."/>
            <person name="Schilhabel M.B."/>
            <person name="Klostermeier U.C."/>
            <person name="Beiko R.G."/>
            <person name="Rosenstiel P."/>
            <person name="Hippler M."/>
            <person name="Laroche J."/>
        </authorList>
    </citation>
    <scope>NUCLEOTIDE SEQUENCE [LARGE SCALE GENOMIC DNA]</scope>
    <source>
        <strain evidence="2 3">CCMP1005</strain>
    </source>
</reference>
<organism evidence="2 3">
    <name type="scientific">Thalassiosira oceanica</name>
    <name type="common">Marine diatom</name>
    <dbReference type="NCBI Taxonomy" id="159749"/>
    <lineage>
        <taxon>Eukaryota</taxon>
        <taxon>Sar</taxon>
        <taxon>Stramenopiles</taxon>
        <taxon>Ochrophyta</taxon>
        <taxon>Bacillariophyta</taxon>
        <taxon>Coscinodiscophyceae</taxon>
        <taxon>Thalassiosirophycidae</taxon>
        <taxon>Thalassiosirales</taxon>
        <taxon>Thalassiosiraceae</taxon>
        <taxon>Thalassiosira</taxon>
    </lineage>
</organism>
<name>K0RUA3_THAOC</name>
<keyword evidence="1" id="KW-0472">Membrane</keyword>
<keyword evidence="1" id="KW-1133">Transmembrane helix</keyword>
<sequence length="58" mass="6083">QTGMRRGHSAHRVSASGNSANRGVGMIVCCVVCGVWCVVCGVGQSWSVTVWCSLLSRS</sequence>
<dbReference type="Proteomes" id="UP000266841">
    <property type="component" value="Unassembled WGS sequence"/>
</dbReference>